<dbReference type="CDD" id="cd14688">
    <property type="entry name" value="bZIP_YAP"/>
    <property type="match status" value="1"/>
</dbReference>
<sequence>MEHTFDITRPVPDTQQGVYGYDHGVWTVADYHRHLSAGMNASGLLSDLGNPSLQTASLATLWNSASARDPVPTGLPKSKMGQQTMHTKARSPPAQIEKRKAQNRAAQRTLRERNAANAKRLRYLEAELDRHRAAYAHYEEQISSLRLVIAQMGDEVRRGKIIVHALGRVYCAGRPHSISFLASLLADGLEEATLDGGRGPVHDTIFLSKPTRPELK</sequence>
<name>A0AAN7W9J8_9PEZI</name>
<dbReference type="InterPro" id="IPR046347">
    <property type="entry name" value="bZIP_sf"/>
</dbReference>
<dbReference type="GO" id="GO:0003700">
    <property type="term" value="F:DNA-binding transcription factor activity"/>
    <property type="evidence" value="ECO:0007669"/>
    <property type="project" value="InterPro"/>
</dbReference>
<dbReference type="AlphaFoldDB" id="A0AAN7W9J8"/>
<feature type="region of interest" description="Disordered" evidence="1">
    <location>
        <begin position="69"/>
        <end position="99"/>
    </location>
</feature>
<evidence type="ECO:0000313" key="3">
    <source>
        <dbReference type="Proteomes" id="UP001310594"/>
    </source>
</evidence>
<accession>A0AAN7W9J8</accession>
<dbReference type="Gene3D" id="1.20.5.170">
    <property type="match status" value="1"/>
</dbReference>
<comment type="caution">
    <text evidence="2">The sequence shown here is derived from an EMBL/GenBank/DDBJ whole genome shotgun (WGS) entry which is preliminary data.</text>
</comment>
<protein>
    <recommendedName>
        <fullName evidence="4">BZIP domain-containing protein</fullName>
    </recommendedName>
</protein>
<evidence type="ECO:0000256" key="1">
    <source>
        <dbReference type="SAM" id="MobiDB-lite"/>
    </source>
</evidence>
<organism evidence="2 3">
    <name type="scientific">Elasticomyces elasticus</name>
    <dbReference type="NCBI Taxonomy" id="574655"/>
    <lineage>
        <taxon>Eukaryota</taxon>
        <taxon>Fungi</taxon>
        <taxon>Dikarya</taxon>
        <taxon>Ascomycota</taxon>
        <taxon>Pezizomycotina</taxon>
        <taxon>Dothideomycetes</taxon>
        <taxon>Dothideomycetidae</taxon>
        <taxon>Mycosphaerellales</taxon>
        <taxon>Teratosphaeriaceae</taxon>
        <taxon>Elasticomyces</taxon>
    </lineage>
</organism>
<reference evidence="2" key="1">
    <citation type="submission" date="2023-08" db="EMBL/GenBank/DDBJ databases">
        <title>Black Yeasts Isolated from many extreme environments.</title>
        <authorList>
            <person name="Coleine C."/>
            <person name="Stajich J.E."/>
            <person name="Selbmann L."/>
        </authorList>
    </citation>
    <scope>NUCLEOTIDE SEQUENCE</scope>
    <source>
        <strain evidence="2">CCFEE 5810</strain>
    </source>
</reference>
<dbReference type="EMBL" id="JAVRQU010000011">
    <property type="protein sequence ID" value="KAK5697559.1"/>
    <property type="molecule type" value="Genomic_DNA"/>
</dbReference>
<evidence type="ECO:0000313" key="2">
    <source>
        <dbReference type="EMBL" id="KAK5697559.1"/>
    </source>
</evidence>
<evidence type="ECO:0008006" key="4">
    <source>
        <dbReference type="Google" id="ProtNLM"/>
    </source>
</evidence>
<proteinExistence type="predicted"/>
<dbReference type="Proteomes" id="UP001310594">
    <property type="component" value="Unassembled WGS sequence"/>
</dbReference>
<dbReference type="SUPFAM" id="SSF57959">
    <property type="entry name" value="Leucine zipper domain"/>
    <property type="match status" value="1"/>
</dbReference>
<gene>
    <name evidence="2" type="ORF">LTR97_007697</name>
</gene>